<accession>A0AAV3P9F6</accession>
<dbReference type="GO" id="GO:0009055">
    <property type="term" value="F:electron transfer activity"/>
    <property type="evidence" value="ECO:0007669"/>
    <property type="project" value="InterPro"/>
</dbReference>
<feature type="domain" description="Phytocyanin" evidence="2">
    <location>
        <begin position="24"/>
        <end position="125"/>
    </location>
</feature>
<dbReference type="PANTHER" id="PTHR33021">
    <property type="entry name" value="BLUE COPPER PROTEIN"/>
    <property type="match status" value="1"/>
</dbReference>
<organism evidence="3 4">
    <name type="scientific">Lithospermum erythrorhizon</name>
    <name type="common">Purple gromwell</name>
    <name type="synonym">Lithospermum officinale var. erythrorhizon</name>
    <dbReference type="NCBI Taxonomy" id="34254"/>
    <lineage>
        <taxon>Eukaryota</taxon>
        <taxon>Viridiplantae</taxon>
        <taxon>Streptophyta</taxon>
        <taxon>Embryophyta</taxon>
        <taxon>Tracheophyta</taxon>
        <taxon>Spermatophyta</taxon>
        <taxon>Magnoliopsida</taxon>
        <taxon>eudicotyledons</taxon>
        <taxon>Gunneridae</taxon>
        <taxon>Pentapetalae</taxon>
        <taxon>asterids</taxon>
        <taxon>lamiids</taxon>
        <taxon>Boraginales</taxon>
        <taxon>Boraginaceae</taxon>
        <taxon>Boraginoideae</taxon>
        <taxon>Lithospermeae</taxon>
        <taxon>Lithospermum</taxon>
    </lineage>
</organism>
<dbReference type="InterPro" id="IPR003245">
    <property type="entry name" value="Phytocyanin_dom"/>
</dbReference>
<dbReference type="EMBL" id="BAABME010001123">
    <property type="protein sequence ID" value="GAA0147707.1"/>
    <property type="molecule type" value="Genomic_DNA"/>
</dbReference>
<dbReference type="InterPro" id="IPR008972">
    <property type="entry name" value="Cupredoxin"/>
</dbReference>
<feature type="signal peptide" evidence="1">
    <location>
        <begin position="1"/>
        <end position="23"/>
    </location>
</feature>
<evidence type="ECO:0000313" key="4">
    <source>
        <dbReference type="Proteomes" id="UP001454036"/>
    </source>
</evidence>
<comment type="caution">
    <text evidence="3">The sequence shown here is derived from an EMBL/GenBank/DDBJ whole genome shotgun (WGS) entry which is preliminary data.</text>
</comment>
<reference evidence="3 4" key="1">
    <citation type="submission" date="2024-01" db="EMBL/GenBank/DDBJ databases">
        <title>The complete chloroplast genome sequence of Lithospermum erythrorhizon: insights into the phylogenetic relationship among Boraginaceae species and the maternal lineages of purple gromwells.</title>
        <authorList>
            <person name="Okada T."/>
            <person name="Watanabe K."/>
        </authorList>
    </citation>
    <scope>NUCLEOTIDE SEQUENCE [LARGE SCALE GENOMIC DNA]</scope>
</reference>
<keyword evidence="4" id="KW-1185">Reference proteome</keyword>
<dbReference type="PANTHER" id="PTHR33021:SF539">
    <property type="entry name" value="BLUE COPPER PROTEIN-LIKE"/>
    <property type="match status" value="1"/>
</dbReference>
<dbReference type="SUPFAM" id="SSF49503">
    <property type="entry name" value="Cupredoxins"/>
    <property type="match status" value="1"/>
</dbReference>
<protein>
    <recommendedName>
        <fullName evidence="2">Phytocyanin domain-containing protein</fullName>
    </recommendedName>
</protein>
<evidence type="ECO:0000259" key="2">
    <source>
        <dbReference type="PROSITE" id="PS51485"/>
    </source>
</evidence>
<sequence length="125" mass="13574">MANSAAKFMCMFLILSMTRQSLATEYLVGGSSGWGSPSVLIPWLSGKVFHVGDVLVFKYLPALHTVAIVDLNSYNSCHLNVIIDLYASLTGETKYTLTQPGLLYITSSIGLDCLLDLKIAIDVQV</sequence>
<gene>
    <name evidence="3" type="ORF">LIER_07341</name>
</gene>
<dbReference type="GO" id="GO:0005886">
    <property type="term" value="C:plasma membrane"/>
    <property type="evidence" value="ECO:0007669"/>
    <property type="project" value="TreeGrafter"/>
</dbReference>
<dbReference type="PROSITE" id="PS51485">
    <property type="entry name" value="PHYTOCYANIN"/>
    <property type="match status" value="1"/>
</dbReference>
<keyword evidence="1" id="KW-0732">Signal</keyword>
<dbReference type="Pfam" id="PF02298">
    <property type="entry name" value="Cu_bind_like"/>
    <property type="match status" value="1"/>
</dbReference>
<name>A0AAV3P9F6_LITER</name>
<evidence type="ECO:0000256" key="1">
    <source>
        <dbReference type="SAM" id="SignalP"/>
    </source>
</evidence>
<proteinExistence type="predicted"/>
<dbReference type="AlphaFoldDB" id="A0AAV3P9F6"/>
<dbReference type="Proteomes" id="UP001454036">
    <property type="component" value="Unassembled WGS sequence"/>
</dbReference>
<evidence type="ECO:0000313" key="3">
    <source>
        <dbReference type="EMBL" id="GAA0147707.1"/>
    </source>
</evidence>
<feature type="chain" id="PRO_5043640767" description="Phytocyanin domain-containing protein" evidence="1">
    <location>
        <begin position="24"/>
        <end position="125"/>
    </location>
</feature>
<dbReference type="InterPro" id="IPR039391">
    <property type="entry name" value="Phytocyanin-like"/>
</dbReference>
<dbReference type="Gene3D" id="2.60.40.420">
    <property type="entry name" value="Cupredoxins - blue copper proteins"/>
    <property type="match status" value="1"/>
</dbReference>